<keyword evidence="5" id="KW-0175">Coiled coil</keyword>
<dbReference type="Pfam" id="PF13920">
    <property type="entry name" value="zf-C3HC4_3"/>
    <property type="match status" value="1"/>
</dbReference>
<dbReference type="EMBL" id="HBFA01023392">
    <property type="protein sequence ID" value="CAD8673709.1"/>
    <property type="molecule type" value="Transcribed_RNA"/>
</dbReference>
<proteinExistence type="predicted"/>
<evidence type="ECO:0000256" key="2">
    <source>
        <dbReference type="ARBA" id="ARBA00022771"/>
    </source>
</evidence>
<feature type="zinc finger region" description="TRAF-type" evidence="4">
    <location>
        <begin position="201"/>
        <end position="247"/>
    </location>
</feature>
<dbReference type="PANTHER" id="PTHR10131:SF94">
    <property type="entry name" value="TNF RECEPTOR-ASSOCIATED FACTOR 4"/>
    <property type="match status" value="1"/>
</dbReference>
<dbReference type="PROSITE" id="PS50145">
    <property type="entry name" value="ZF_TRAF"/>
    <property type="match status" value="1"/>
</dbReference>
<dbReference type="Pfam" id="PF02176">
    <property type="entry name" value="zf-TRAF"/>
    <property type="match status" value="1"/>
</dbReference>
<evidence type="ECO:0000256" key="4">
    <source>
        <dbReference type="PROSITE-ProRule" id="PRU00207"/>
    </source>
</evidence>
<dbReference type="InterPro" id="IPR001293">
    <property type="entry name" value="Znf_TRAF"/>
</dbReference>
<feature type="domain" description="RING-type" evidence="6">
    <location>
        <begin position="56"/>
        <end position="105"/>
    </location>
</feature>
<gene>
    <name evidence="9" type="ORF">POBO1169_LOCUS11908</name>
</gene>
<accession>A0A7S0RDG5</accession>
<keyword evidence="1 4" id="KW-0479">Metal-binding</keyword>
<evidence type="ECO:0000256" key="1">
    <source>
        <dbReference type="ARBA" id="ARBA00022723"/>
    </source>
</evidence>
<dbReference type="InterPro" id="IPR017907">
    <property type="entry name" value="Znf_RING_CS"/>
</dbReference>
<dbReference type="AlphaFoldDB" id="A0A7S0RDG5"/>
<evidence type="ECO:0000259" key="6">
    <source>
        <dbReference type="PROSITE" id="PS50089"/>
    </source>
</evidence>
<evidence type="ECO:0000256" key="5">
    <source>
        <dbReference type="SAM" id="Coils"/>
    </source>
</evidence>
<feature type="coiled-coil region" evidence="5">
    <location>
        <begin position="266"/>
        <end position="300"/>
    </location>
</feature>
<dbReference type="SUPFAM" id="SSF49599">
    <property type="entry name" value="TRAF domain-like"/>
    <property type="match status" value="1"/>
</dbReference>
<reference evidence="9" key="1">
    <citation type="submission" date="2021-01" db="EMBL/GenBank/DDBJ databases">
        <authorList>
            <person name="Corre E."/>
            <person name="Pelletier E."/>
            <person name="Niang G."/>
            <person name="Scheremetjew M."/>
            <person name="Finn R."/>
            <person name="Kale V."/>
            <person name="Holt S."/>
            <person name="Cochrane G."/>
            <person name="Meng A."/>
            <person name="Brown T."/>
            <person name="Cohen L."/>
        </authorList>
    </citation>
    <scope>NUCLEOTIDE SEQUENCE</scope>
    <source>
        <strain evidence="9">CCMP722</strain>
    </source>
</reference>
<keyword evidence="2 4" id="KW-0863">Zinc-finger</keyword>
<protein>
    <recommendedName>
        <fullName evidence="10">RING-type E3 ubiquitin transferase</fullName>
    </recommendedName>
</protein>
<dbReference type="PROSITE" id="PS50089">
    <property type="entry name" value="ZF_RING_2"/>
    <property type="match status" value="1"/>
</dbReference>
<evidence type="ECO:0000256" key="3">
    <source>
        <dbReference type="ARBA" id="ARBA00022833"/>
    </source>
</evidence>
<evidence type="ECO:0000313" key="9">
    <source>
        <dbReference type="EMBL" id="CAD8673709.1"/>
    </source>
</evidence>
<name>A0A7S0RDG5_9CHLO</name>
<organism evidence="9">
    <name type="scientific">Pyramimonas obovata</name>
    <dbReference type="NCBI Taxonomy" id="1411642"/>
    <lineage>
        <taxon>Eukaryota</taxon>
        <taxon>Viridiplantae</taxon>
        <taxon>Chlorophyta</taxon>
        <taxon>Pyramimonadophyceae</taxon>
        <taxon>Pyramimonadales</taxon>
        <taxon>Pyramimonadaceae</taxon>
        <taxon>Pyramimonas</taxon>
        <taxon>Pyramimonas incertae sedis</taxon>
    </lineage>
</organism>
<dbReference type="PROSITE" id="PS51081">
    <property type="entry name" value="ZF_SIAH"/>
    <property type="match status" value="1"/>
</dbReference>
<feature type="domain" description="TRAF-type" evidence="7">
    <location>
        <begin position="201"/>
        <end position="247"/>
    </location>
</feature>
<dbReference type="Gene3D" id="3.30.40.10">
    <property type="entry name" value="Zinc/RING finger domain, C3HC4 (zinc finger)"/>
    <property type="match status" value="3"/>
</dbReference>
<evidence type="ECO:0000259" key="8">
    <source>
        <dbReference type="PROSITE" id="PS51081"/>
    </source>
</evidence>
<dbReference type="PANTHER" id="PTHR10131">
    <property type="entry name" value="TNF RECEPTOR ASSOCIATED FACTOR"/>
    <property type="match status" value="1"/>
</dbReference>
<dbReference type="InterPro" id="IPR013010">
    <property type="entry name" value="Znf_SIAH"/>
</dbReference>
<dbReference type="InterPro" id="IPR013083">
    <property type="entry name" value="Znf_RING/FYVE/PHD"/>
</dbReference>
<dbReference type="PROSITE" id="PS00518">
    <property type="entry name" value="ZF_RING_1"/>
    <property type="match status" value="1"/>
</dbReference>
<feature type="domain" description="SIAH-type" evidence="8">
    <location>
        <begin position="178"/>
        <end position="234"/>
    </location>
</feature>
<dbReference type="InterPro" id="IPR001841">
    <property type="entry name" value="Znf_RING"/>
</dbReference>
<keyword evidence="3 4" id="KW-0862">Zinc</keyword>
<dbReference type="GO" id="GO:0008270">
    <property type="term" value="F:zinc ion binding"/>
    <property type="evidence" value="ECO:0007669"/>
    <property type="project" value="UniProtKB-KW"/>
</dbReference>
<evidence type="ECO:0000259" key="7">
    <source>
        <dbReference type="PROSITE" id="PS50145"/>
    </source>
</evidence>
<evidence type="ECO:0008006" key="10">
    <source>
        <dbReference type="Google" id="ProtNLM"/>
    </source>
</evidence>
<dbReference type="SMART" id="SM00184">
    <property type="entry name" value="RING"/>
    <property type="match status" value="1"/>
</dbReference>
<dbReference type="SUPFAM" id="SSF57850">
    <property type="entry name" value="RING/U-box"/>
    <property type="match status" value="1"/>
</dbReference>
<sequence>MTAKEYFYLTVEEPDAAEDSCPTSFQRRKPTAELRTAPPLDDLLVHEIPNKESLDCVVCLSIMEDPVVLPGCGHTICSACAEKIRLKPGGGGGQSILQRRCPSCRKPFKAYKPNYFARQLINKEQIYCDYALFYDPKAKCWKKRNPEQLSHNKEEAYPICSKVISIADRYSHRARCPMALVACEYRADGCQAVLTREKQASHSEECPFRCVSCRLCNARVSMKHLHVHLQEECKKVHVSCPFEKYGCEAVDLERCDLATHLSTCRFEQVKGVLEQFEQRIADLAESNIQLARKCQQLELDQDGATPVFVKGLGAESGGLTRVIGVHLEHETVGDLRAKLVPFTHSKSFILVLGERVLSDDSVLLRHAGLIKDCTLAVRMRINYQGPYCPCLSKSKRHHEELQPIKRNKLE</sequence>